<gene>
    <name evidence="2" type="ORF">GCM10010145_34490</name>
</gene>
<dbReference type="Proteomes" id="UP000620156">
    <property type="component" value="Unassembled WGS sequence"/>
</dbReference>
<reference evidence="2" key="1">
    <citation type="journal article" date="2014" name="Int. J. Syst. Evol. Microbiol.">
        <title>Complete genome sequence of Corynebacterium casei LMG S-19264T (=DSM 44701T), isolated from a smear-ripened cheese.</title>
        <authorList>
            <consortium name="US DOE Joint Genome Institute (JGI-PGF)"/>
            <person name="Walter F."/>
            <person name="Albersmeier A."/>
            <person name="Kalinowski J."/>
            <person name="Ruckert C."/>
        </authorList>
    </citation>
    <scope>NUCLEOTIDE SEQUENCE</scope>
    <source>
        <strain evidence="2">JCM 3131</strain>
    </source>
</reference>
<keyword evidence="3" id="KW-1185">Reference proteome</keyword>
<sequence length="174" mass="17398">MPAAADALSVQVMPRRQGPVPPLPDRGVALPDRGVALPDRGVALLAGTTVRGETAQPGSRRVGDWLGGAGEGGDGQTGSLRAVPLSNVFTGMRGDPSAEVARHGRSPHAAGLVRAFTAGQEGAAAIVPTGRGLPTGLRVRVPRRQDARAGRLGSRPAALVGGSAGGLGGRVPYG</sequence>
<feature type="compositionally biased region" description="Gly residues" evidence="1">
    <location>
        <begin position="162"/>
        <end position="174"/>
    </location>
</feature>
<protein>
    <submittedName>
        <fullName evidence="2">Uncharacterized protein</fullName>
    </submittedName>
</protein>
<evidence type="ECO:0000313" key="3">
    <source>
        <dbReference type="Proteomes" id="UP000620156"/>
    </source>
</evidence>
<organism evidence="2 3">
    <name type="scientific">Streptomyces ruber</name>
    <dbReference type="NCBI Taxonomy" id="83378"/>
    <lineage>
        <taxon>Bacteria</taxon>
        <taxon>Bacillati</taxon>
        <taxon>Actinomycetota</taxon>
        <taxon>Actinomycetes</taxon>
        <taxon>Kitasatosporales</taxon>
        <taxon>Streptomycetaceae</taxon>
        <taxon>Streptomyces</taxon>
    </lineage>
</organism>
<feature type="region of interest" description="Disordered" evidence="1">
    <location>
        <begin position="145"/>
        <end position="174"/>
    </location>
</feature>
<evidence type="ECO:0000313" key="2">
    <source>
        <dbReference type="EMBL" id="GGQ61441.1"/>
    </source>
</evidence>
<dbReference type="AlphaFoldDB" id="A0A918ET66"/>
<feature type="compositionally biased region" description="Gly residues" evidence="1">
    <location>
        <begin position="65"/>
        <end position="76"/>
    </location>
</feature>
<name>A0A918ET66_9ACTN</name>
<dbReference type="EMBL" id="BMQK01000006">
    <property type="protein sequence ID" value="GGQ61441.1"/>
    <property type="molecule type" value="Genomic_DNA"/>
</dbReference>
<reference evidence="2" key="2">
    <citation type="submission" date="2020-09" db="EMBL/GenBank/DDBJ databases">
        <authorList>
            <person name="Sun Q."/>
            <person name="Ohkuma M."/>
        </authorList>
    </citation>
    <scope>NUCLEOTIDE SEQUENCE</scope>
    <source>
        <strain evidence="2">JCM 3131</strain>
    </source>
</reference>
<proteinExistence type="predicted"/>
<feature type="region of interest" description="Disordered" evidence="1">
    <location>
        <begin position="54"/>
        <end position="80"/>
    </location>
</feature>
<comment type="caution">
    <text evidence="2">The sequence shown here is derived from an EMBL/GenBank/DDBJ whole genome shotgun (WGS) entry which is preliminary data.</text>
</comment>
<evidence type="ECO:0000256" key="1">
    <source>
        <dbReference type="SAM" id="MobiDB-lite"/>
    </source>
</evidence>
<accession>A0A918ET66</accession>